<name>A0A4V3XAU4_9AGAM</name>
<feature type="region of interest" description="Disordered" evidence="1">
    <location>
        <begin position="622"/>
        <end position="654"/>
    </location>
</feature>
<reference evidence="3 4" key="1">
    <citation type="submission" date="2019-02" db="EMBL/GenBank/DDBJ databases">
        <title>Genome sequencing of the rare red list fungi Phellinidium pouzarii.</title>
        <authorList>
            <person name="Buettner E."/>
            <person name="Kellner H."/>
        </authorList>
    </citation>
    <scope>NUCLEOTIDE SEQUENCE [LARGE SCALE GENOMIC DNA]</scope>
    <source>
        <strain evidence="3 4">DSM 108285</strain>
    </source>
</reference>
<keyword evidence="4" id="KW-1185">Reference proteome</keyword>
<accession>A0A4V3XAU4</accession>
<dbReference type="SUPFAM" id="SSF56112">
    <property type="entry name" value="Protein kinase-like (PK-like)"/>
    <property type="match status" value="2"/>
</dbReference>
<dbReference type="PROSITE" id="PS50011">
    <property type="entry name" value="PROTEIN_KINASE_DOM"/>
    <property type="match status" value="2"/>
</dbReference>
<dbReference type="InterPro" id="IPR011009">
    <property type="entry name" value="Kinase-like_dom_sf"/>
</dbReference>
<dbReference type="PANTHER" id="PTHR44329">
    <property type="entry name" value="SERINE/THREONINE-PROTEIN KINASE TNNI3K-RELATED"/>
    <property type="match status" value="1"/>
</dbReference>
<feature type="domain" description="Protein kinase" evidence="2">
    <location>
        <begin position="42"/>
        <end position="327"/>
    </location>
</feature>
<dbReference type="InterPro" id="IPR001245">
    <property type="entry name" value="Ser-Thr/Tyr_kinase_cat_dom"/>
</dbReference>
<organism evidence="3 4">
    <name type="scientific">Phellinidium pouzarii</name>
    <dbReference type="NCBI Taxonomy" id="167371"/>
    <lineage>
        <taxon>Eukaryota</taxon>
        <taxon>Fungi</taxon>
        <taxon>Dikarya</taxon>
        <taxon>Basidiomycota</taxon>
        <taxon>Agaricomycotina</taxon>
        <taxon>Agaricomycetes</taxon>
        <taxon>Hymenochaetales</taxon>
        <taxon>Hymenochaetaceae</taxon>
        <taxon>Phellinidium</taxon>
    </lineage>
</organism>
<comment type="caution">
    <text evidence="3">The sequence shown here is derived from an EMBL/GenBank/DDBJ whole genome shotgun (WGS) entry which is preliminary data.</text>
</comment>
<dbReference type="InterPro" id="IPR051681">
    <property type="entry name" value="Ser/Thr_Kinases-Pseudokinases"/>
</dbReference>
<sequence>MNLEDDRGVPTDILTSQQLQEVLYQTLKNLNNLDLTAQVTFDDSDLRIRGGGYADVYIGTYMHLGRGAIKVAIKRLRFYSKDSLRELAKLVAREIYIWSKLEHPNVLQLLGYIIEKDGLPSLVSEWMENGSVLEYVKGSEECDIMPLVRGIADGLAYLHENDVVHSDIKSSAGKDNVLVSSSGIARICDFGISRAINATQMALGGDTTLIGGPNGSARWIAYELFANSEEYRKPSKESDVWAFGMTVYKELLAKEIPYAQIRVEYQVIVSIICETLPSRPLSFDNWPEERKEIWKLCELCWTLDPTQRITILMAGVVKCLTALRPTVDLNDLSPDLDYLCLSGSTIYNRKISDTARGMEDVEIVLKRYCFYVTRQNSKKTIKVQFANELLIWSKLKHKNVLHLLGHVRLEDGVLYFVSEWMKEGTVRTFVKDDLDADLIHISLGIAEGLNYLHTEEVVYGNIRSENVLISGDRNSLICGFENSHKVNSSNLEINDGENYHKESVRWTAPELFAENQRYMRPSKESDVWAFGMTIYEILADEILYSHFQDADVASHILLGELPSRPGNFESCPPQRRELWNICEGCWIKDPKRRPAMIDIVARLRSLRARADTGEPNEELIGVFADHGSSDPRSSRSSSELNDGDSLGNRLHTTNRDSELKSMSLALVDTL</sequence>
<protein>
    <recommendedName>
        <fullName evidence="2">Protein kinase domain-containing protein</fullName>
    </recommendedName>
</protein>
<dbReference type="InterPro" id="IPR000719">
    <property type="entry name" value="Prot_kinase_dom"/>
</dbReference>
<gene>
    <name evidence="3" type="ORF">EW145_g7261</name>
</gene>
<dbReference type="Pfam" id="PF07714">
    <property type="entry name" value="PK_Tyr_Ser-Thr"/>
    <property type="match status" value="2"/>
</dbReference>
<dbReference type="GO" id="GO:0005524">
    <property type="term" value="F:ATP binding"/>
    <property type="evidence" value="ECO:0007669"/>
    <property type="project" value="InterPro"/>
</dbReference>
<proteinExistence type="predicted"/>
<feature type="domain" description="Protein kinase" evidence="2">
    <location>
        <begin position="336"/>
        <end position="606"/>
    </location>
</feature>
<evidence type="ECO:0000256" key="1">
    <source>
        <dbReference type="SAM" id="MobiDB-lite"/>
    </source>
</evidence>
<evidence type="ECO:0000313" key="4">
    <source>
        <dbReference type="Proteomes" id="UP000308199"/>
    </source>
</evidence>
<dbReference type="PANTHER" id="PTHR44329:SF214">
    <property type="entry name" value="PROTEIN KINASE DOMAIN-CONTAINING PROTEIN"/>
    <property type="match status" value="1"/>
</dbReference>
<evidence type="ECO:0000259" key="2">
    <source>
        <dbReference type="PROSITE" id="PS50011"/>
    </source>
</evidence>
<dbReference type="AlphaFoldDB" id="A0A4V3XAU4"/>
<dbReference type="OrthoDB" id="4062651at2759"/>
<dbReference type="EMBL" id="SGPK01000684">
    <property type="protein sequence ID" value="THG99472.1"/>
    <property type="molecule type" value="Genomic_DNA"/>
</dbReference>
<dbReference type="Gene3D" id="1.10.510.10">
    <property type="entry name" value="Transferase(Phosphotransferase) domain 1"/>
    <property type="match status" value="2"/>
</dbReference>
<evidence type="ECO:0000313" key="3">
    <source>
        <dbReference type="EMBL" id="THG99472.1"/>
    </source>
</evidence>
<dbReference type="GO" id="GO:0004674">
    <property type="term" value="F:protein serine/threonine kinase activity"/>
    <property type="evidence" value="ECO:0007669"/>
    <property type="project" value="TreeGrafter"/>
</dbReference>
<dbReference type="Proteomes" id="UP000308199">
    <property type="component" value="Unassembled WGS sequence"/>
</dbReference>